<feature type="domain" description="Purple acid phosphatase C-terminal" evidence="6">
    <location>
        <begin position="421"/>
        <end position="481"/>
    </location>
</feature>
<evidence type="ECO:0000256" key="2">
    <source>
        <dbReference type="ARBA" id="ARBA00023180"/>
    </source>
</evidence>
<feature type="region of interest" description="Disordered" evidence="4">
    <location>
        <begin position="493"/>
        <end position="544"/>
    </location>
</feature>
<dbReference type="InterPro" id="IPR057328">
    <property type="entry name" value="RNaseT2L_C"/>
</dbReference>
<evidence type="ECO:0000259" key="6">
    <source>
        <dbReference type="Pfam" id="PF14008"/>
    </source>
</evidence>
<name>A0A8T9CIX6_9HELO</name>
<accession>A0A8T9CIX6</accession>
<dbReference type="InterPro" id="IPR025733">
    <property type="entry name" value="PAPs_C"/>
</dbReference>
<keyword evidence="10" id="KW-1185">Reference proteome</keyword>
<dbReference type="GO" id="GO:0046872">
    <property type="term" value="F:metal ion binding"/>
    <property type="evidence" value="ECO:0007669"/>
    <property type="project" value="InterPro"/>
</dbReference>
<keyword evidence="3" id="KW-0378">Hydrolase</keyword>
<dbReference type="Pfam" id="PF25488">
    <property type="entry name" value="RNaseT2L_C"/>
    <property type="match status" value="1"/>
</dbReference>
<protein>
    <recommendedName>
        <fullName evidence="3">Purple acid phosphatase</fullName>
        <ecNumber evidence="3">3.1.3.2</ecNumber>
    </recommendedName>
</protein>
<dbReference type="EC" id="3.1.3.2" evidence="3"/>
<feature type="domain" description="RNase T2-like C-terminal" evidence="8">
    <location>
        <begin position="554"/>
        <end position="675"/>
    </location>
</feature>
<dbReference type="SUPFAM" id="SSF56300">
    <property type="entry name" value="Metallo-dependent phosphatases"/>
    <property type="match status" value="1"/>
</dbReference>
<evidence type="ECO:0000259" key="5">
    <source>
        <dbReference type="Pfam" id="PF00149"/>
    </source>
</evidence>
<dbReference type="Pfam" id="PF16656">
    <property type="entry name" value="Pur_ac_phosph_N"/>
    <property type="match status" value="1"/>
</dbReference>
<comment type="catalytic activity">
    <reaction evidence="3">
        <text>a phosphate monoester + H2O = an alcohol + phosphate</text>
        <dbReference type="Rhea" id="RHEA:15017"/>
        <dbReference type="ChEBI" id="CHEBI:15377"/>
        <dbReference type="ChEBI" id="CHEBI:30879"/>
        <dbReference type="ChEBI" id="CHEBI:43474"/>
        <dbReference type="ChEBI" id="CHEBI:67140"/>
        <dbReference type="EC" id="3.1.3.2"/>
    </reaction>
</comment>
<feature type="region of interest" description="Disordered" evidence="4">
    <location>
        <begin position="684"/>
        <end position="735"/>
    </location>
</feature>
<dbReference type="Pfam" id="PF14008">
    <property type="entry name" value="Metallophos_C"/>
    <property type="match status" value="1"/>
</dbReference>
<dbReference type="InterPro" id="IPR015914">
    <property type="entry name" value="PAPs_N"/>
</dbReference>
<gene>
    <name evidence="9" type="primary">aphA_0</name>
    <name evidence="9" type="ORF">LSUE1_G001786</name>
</gene>
<dbReference type="PANTHER" id="PTHR45867">
    <property type="entry name" value="PURPLE ACID PHOSPHATASE"/>
    <property type="match status" value="1"/>
</dbReference>
<dbReference type="InterPro" id="IPR004843">
    <property type="entry name" value="Calcineurin-like_PHP"/>
</dbReference>
<evidence type="ECO:0000313" key="9">
    <source>
        <dbReference type="EMBL" id="TVY84030.1"/>
    </source>
</evidence>
<dbReference type="Pfam" id="PF00149">
    <property type="entry name" value="Metallophos"/>
    <property type="match status" value="1"/>
</dbReference>
<feature type="domain" description="Purple acid phosphatase N-terminal" evidence="7">
    <location>
        <begin position="35"/>
        <end position="122"/>
    </location>
</feature>
<proteinExistence type="inferred from homology"/>
<reference evidence="9 10" key="1">
    <citation type="submission" date="2018-05" db="EMBL/GenBank/DDBJ databases">
        <title>Genome sequencing and assembly of the regulated plant pathogen Lachnellula willkommii and related sister species for the development of diagnostic species identification markers.</title>
        <authorList>
            <person name="Giroux E."/>
            <person name="Bilodeau G."/>
        </authorList>
    </citation>
    <scope>NUCLEOTIDE SEQUENCE [LARGE SCALE GENOMIC DNA]</scope>
    <source>
        <strain evidence="9 10">CBS 268.59</strain>
    </source>
</reference>
<dbReference type="GO" id="GO:0003993">
    <property type="term" value="F:acid phosphatase activity"/>
    <property type="evidence" value="ECO:0007669"/>
    <property type="project" value="UniProtKB-EC"/>
</dbReference>
<sequence>MRFIVQLLAVATASFTGALAQYDDGYETVSTSTTPVQMRVAYAGPSAMMVSWNTFSQLPNPTVMYGTSPGSLTQTASSSVSVTYATSLTYNNHVNITGLQPFTTYYYLPQYSNTTTPYTFTTSRPAGDMTPYTVGVVVDLGTMGALGLSSTTGSNGGTSPLAVNEQTTIASIAEQIDSFEFMVHAGDIAYADYWLKEEIENYIPTTTTAQGAQVYESILNAFYDEMLNITSVKAYMVAAGNHEANCDNGGTTNKTSGTKYTSSICMPGQTNFTGYMNHWRMPSGPSGGLGNFWYSYDYGMAHFVILDTETDLGNGLVGPDEGSPEYGGPFGAYNQQINWLTNDLASVNRTNTPWIVVFGHRGWYLSVSGSVCANCQTAFEKILWTYGVDLYINGHAHVYERTAPVYNNVIDPNGLNNPNSTLYITTGAAGHYDGLDTFTATQPYSAYRANTDYSWTTISFADAQHMTVSTMWSANNTVFDSATLYRTHVFNTTNSNSSSSSSVVSSTSSLSPGTSSTLVSTSTSSGLSSVSTSPTSTTNTATGTSSSVYPTYTNFNGKGALYVYSGGILMGDIGSAGTWYNTPGQNTATYTALPLYPNNTAFYLEHSPDYCSIGSDASLSCSLTSTAGATVFGQTADGNLTYNGQEAFYASSAASSGAKPTVYATSLPVSLNIVWGGTTSISSSQSTSQPSSASSTSSSSQPNSVSSTSLSGSSSASGNATSSSSTIGSSSLSSSSGVLSSVVTVTYITTQSASTVTYVTTQSGSLTTITVCILSCSVDYLLMCCQSTQVSPTTFTQVSTYTTTQSASTETDFVTATQTAVSTETDISSVTTTQPASTVTQTASTVTQIAPASTVTQSASTVTLPASTVTLTAPASTVTQSASTVTLPASTVTQTQPASTVTQPASTVTYTQHGSVTTITKAASTITTTQKGSSTTVTFTLPTSTVRTTLPASTQTVTYTQPASTVRTTLPPSTTTFRTTLPASTVTLIKDLTTTKPVTVTTRKTIRF</sequence>
<dbReference type="OrthoDB" id="45007at2759"/>
<dbReference type="InterPro" id="IPR008963">
    <property type="entry name" value="Purple_acid_Pase-like_N"/>
</dbReference>
<dbReference type="SUPFAM" id="SSF49363">
    <property type="entry name" value="Purple acid phosphatase, N-terminal domain"/>
    <property type="match status" value="1"/>
</dbReference>
<dbReference type="AlphaFoldDB" id="A0A8T9CIX6"/>
<evidence type="ECO:0000313" key="10">
    <source>
        <dbReference type="Proteomes" id="UP000469558"/>
    </source>
</evidence>
<feature type="signal peptide" evidence="3">
    <location>
        <begin position="1"/>
        <end position="20"/>
    </location>
</feature>
<feature type="chain" id="PRO_5035959631" description="Purple acid phosphatase" evidence="3">
    <location>
        <begin position="21"/>
        <end position="1008"/>
    </location>
</feature>
<keyword evidence="2" id="KW-0325">Glycoprotein</keyword>
<evidence type="ECO:0000256" key="1">
    <source>
        <dbReference type="ARBA" id="ARBA00022729"/>
    </source>
</evidence>
<keyword evidence="1 3" id="KW-0732">Signal</keyword>
<dbReference type="CDD" id="cd00839">
    <property type="entry name" value="MPP_PAPs"/>
    <property type="match status" value="1"/>
</dbReference>
<evidence type="ECO:0000259" key="8">
    <source>
        <dbReference type="Pfam" id="PF25488"/>
    </source>
</evidence>
<feature type="domain" description="Calcineurin-like phosphoesterase" evidence="5">
    <location>
        <begin position="177"/>
        <end position="399"/>
    </location>
</feature>
<comment type="similarity">
    <text evidence="3">Belongs to the metallophosphoesterase superfamily. Purple acid phosphatase family.</text>
</comment>
<organism evidence="9 10">
    <name type="scientific">Lachnellula suecica</name>
    <dbReference type="NCBI Taxonomy" id="602035"/>
    <lineage>
        <taxon>Eukaryota</taxon>
        <taxon>Fungi</taxon>
        <taxon>Dikarya</taxon>
        <taxon>Ascomycota</taxon>
        <taxon>Pezizomycotina</taxon>
        <taxon>Leotiomycetes</taxon>
        <taxon>Helotiales</taxon>
        <taxon>Lachnaceae</taxon>
        <taxon>Lachnellula</taxon>
    </lineage>
</organism>
<dbReference type="Gene3D" id="3.60.21.10">
    <property type="match status" value="1"/>
</dbReference>
<dbReference type="InterPro" id="IPR029052">
    <property type="entry name" value="Metallo-depent_PP-like"/>
</dbReference>
<dbReference type="InterPro" id="IPR041792">
    <property type="entry name" value="MPP_PAP"/>
</dbReference>
<dbReference type="Gene3D" id="2.60.40.380">
    <property type="entry name" value="Purple acid phosphatase-like, N-terminal"/>
    <property type="match status" value="1"/>
</dbReference>
<dbReference type="Proteomes" id="UP000469558">
    <property type="component" value="Unassembled WGS sequence"/>
</dbReference>
<evidence type="ECO:0000256" key="4">
    <source>
        <dbReference type="SAM" id="MobiDB-lite"/>
    </source>
</evidence>
<comment type="caution">
    <text evidence="9">The sequence shown here is derived from an EMBL/GenBank/DDBJ whole genome shotgun (WGS) entry which is preliminary data.</text>
</comment>
<dbReference type="EMBL" id="QGMK01000126">
    <property type="protein sequence ID" value="TVY84030.1"/>
    <property type="molecule type" value="Genomic_DNA"/>
</dbReference>
<evidence type="ECO:0000259" key="7">
    <source>
        <dbReference type="Pfam" id="PF16656"/>
    </source>
</evidence>
<evidence type="ECO:0000256" key="3">
    <source>
        <dbReference type="RuleBase" id="RU361203"/>
    </source>
</evidence>